<evidence type="ECO:0008006" key="4">
    <source>
        <dbReference type="Google" id="ProtNLM"/>
    </source>
</evidence>
<keyword evidence="3" id="KW-1185">Reference proteome</keyword>
<gene>
    <name evidence="2" type="ORF">TRFO_14816</name>
</gene>
<feature type="transmembrane region" description="Helical" evidence="1">
    <location>
        <begin position="6"/>
        <end position="24"/>
    </location>
</feature>
<feature type="transmembrane region" description="Helical" evidence="1">
    <location>
        <begin position="44"/>
        <end position="61"/>
    </location>
</feature>
<feature type="transmembrane region" description="Helical" evidence="1">
    <location>
        <begin position="196"/>
        <end position="214"/>
    </location>
</feature>
<dbReference type="GeneID" id="94832735"/>
<feature type="transmembrane region" description="Helical" evidence="1">
    <location>
        <begin position="106"/>
        <end position="127"/>
    </location>
</feature>
<sequence length="251" mass="29068">MCFNKELTLAFTILSVCVGTFIILGKGPWKVMEQWRRARVSYCFYFFALMEGLQFVQYLVIDNCENIVNIAWTQLGYYHICFQPLFSNFAFSALDSRNTNKQRDQTWTFIFWFCTVSGVMMSLRMIIPTLTDTRNQFLRNCTEKIEGFCGPKTCSQYGQFHLKWTFQLLKPSYVMPSISIHFFNMFVTPILMGQAFGSVVLFLSGPFIAAFFDATAGEKASIWCFFSIMETCVTCLSQYIACRRLIKAKNN</sequence>
<evidence type="ECO:0000313" key="2">
    <source>
        <dbReference type="EMBL" id="OHT14851.1"/>
    </source>
</evidence>
<dbReference type="AlphaFoldDB" id="A0A1J4KUA5"/>
<accession>A0A1J4KUA5</accession>
<dbReference type="InterPro" id="IPR043912">
    <property type="entry name" value="DUF5765"/>
</dbReference>
<evidence type="ECO:0000313" key="3">
    <source>
        <dbReference type="Proteomes" id="UP000179807"/>
    </source>
</evidence>
<dbReference type="VEuPathDB" id="TrichDB:TRFO_14816"/>
<dbReference type="EMBL" id="MLAK01000314">
    <property type="protein sequence ID" value="OHT14851.1"/>
    <property type="molecule type" value="Genomic_DNA"/>
</dbReference>
<dbReference type="RefSeq" id="XP_068367987.1">
    <property type="nucleotide sequence ID" value="XM_068498031.1"/>
</dbReference>
<proteinExistence type="predicted"/>
<dbReference type="Pfam" id="PF19069">
    <property type="entry name" value="DUF5765"/>
    <property type="match status" value="1"/>
</dbReference>
<dbReference type="OrthoDB" id="10267839at2759"/>
<feature type="transmembrane region" description="Helical" evidence="1">
    <location>
        <begin position="76"/>
        <end position="94"/>
    </location>
</feature>
<protein>
    <recommendedName>
        <fullName evidence="4">Transmembrane protein</fullName>
    </recommendedName>
</protein>
<evidence type="ECO:0000256" key="1">
    <source>
        <dbReference type="SAM" id="Phobius"/>
    </source>
</evidence>
<keyword evidence="1" id="KW-0812">Transmembrane</keyword>
<dbReference type="Proteomes" id="UP000179807">
    <property type="component" value="Unassembled WGS sequence"/>
</dbReference>
<keyword evidence="1" id="KW-1133">Transmembrane helix</keyword>
<keyword evidence="1" id="KW-0472">Membrane</keyword>
<name>A0A1J4KUA5_9EUKA</name>
<comment type="caution">
    <text evidence="2">The sequence shown here is derived from an EMBL/GenBank/DDBJ whole genome shotgun (WGS) entry which is preliminary data.</text>
</comment>
<reference evidence="2" key="1">
    <citation type="submission" date="2016-10" db="EMBL/GenBank/DDBJ databases">
        <authorList>
            <person name="Benchimol M."/>
            <person name="Almeida L.G."/>
            <person name="Vasconcelos A.T."/>
            <person name="Perreira-Neves A."/>
            <person name="Rosa I.A."/>
            <person name="Tasca T."/>
            <person name="Bogo M.R."/>
            <person name="de Souza W."/>
        </authorList>
    </citation>
    <scope>NUCLEOTIDE SEQUENCE [LARGE SCALE GENOMIC DNA]</scope>
    <source>
        <strain evidence="2">K</strain>
    </source>
</reference>
<organism evidence="2 3">
    <name type="scientific">Tritrichomonas foetus</name>
    <dbReference type="NCBI Taxonomy" id="1144522"/>
    <lineage>
        <taxon>Eukaryota</taxon>
        <taxon>Metamonada</taxon>
        <taxon>Parabasalia</taxon>
        <taxon>Tritrichomonadida</taxon>
        <taxon>Tritrichomonadidae</taxon>
        <taxon>Tritrichomonas</taxon>
    </lineage>
</organism>